<keyword evidence="2" id="KW-1185">Reference proteome</keyword>
<dbReference type="EMBL" id="VUJU01015070">
    <property type="protein sequence ID" value="KAF0697358.1"/>
    <property type="molecule type" value="Genomic_DNA"/>
</dbReference>
<evidence type="ECO:0000313" key="1">
    <source>
        <dbReference type="EMBL" id="KAF0697358.1"/>
    </source>
</evidence>
<evidence type="ECO:0008006" key="3">
    <source>
        <dbReference type="Google" id="ProtNLM"/>
    </source>
</evidence>
<dbReference type="OrthoDB" id="6626734at2759"/>
<dbReference type="Proteomes" id="UP000478052">
    <property type="component" value="Unassembled WGS sequence"/>
</dbReference>
<name>A0A6G0VL30_APHCR</name>
<gene>
    <name evidence="1" type="ORF">FWK35_00036209</name>
</gene>
<feature type="non-terminal residue" evidence="1">
    <location>
        <position position="83"/>
    </location>
</feature>
<comment type="caution">
    <text evidence="1">The sequence shown here is derived from an EMBL/GenBank/DDBJ whole genome shotgun (WGS) entry which is preliminary data.</text>
</comment>
<sequence length="83" mass="9969">MIYQICTKHATELQLDLNNMYKWCQQNAMHLNLKKCFYITFSLKKHPIQFDYSLVHDLGVKFDSKLSFKDHVLYIRNKASKKL</sequence>
<reference evidence="1 2" key="1">
    <citation type="submission" date="2019-08" db="EMBL/GenBank/DDBJ databases">
        <title>Whole genome of Aphis craccivora.</title>
        <authorList>
            <person name="Voronova N.V."/>
            <person name="Shulinski R.S."/>
            <person name="Bandarenka Y.V."/>
            <person name="Zhorov D.G."/>
            <person name="Warner D."/>
        </authorList>
    </citation>
    <scope>NUCLEOTIDE SEQUENCE [LARGE SCALE GENOMIC DNA]</scope>
    <source>
        <strain evidence="1">180601</strain>
        <tissue evidence="1">Whole Body</tissue>
    </source>
</reference>
<protein>
    <recommendedName>
        <fullName evidence="3">Reverse transcriptase domain-containing protein</fullName>
    </recommendedName>
</protein>
<proteinExistence type="predicted"/>
<evidence type="ECO:0000313" key="2">
    <source>
        <dbReference type="Proteomes" id="UP000478052"/>
    </source>
</evidence>
<organism evidence="1 2">
    <name type="scientific">Aphis craccivora</name>
    <name type="common">Cowpea aphid</name>
    <dbReference type="NCBI Taxonomy" id="307492"/>
    <lineage>
        <taxon>Eukaryota</taxon>
        <taxon>Metazoa</taxon>
        <taxon>Ecdysozoa</taxon>
        <taxon>Arthropoda</taxon>
        <taxon>Hexapoda</taxon>
        <taxon>Insecta</taxon>
        <taxon>Pterygota</taxon>
        <taxon>Neoptera</taxon>
        <taxon>Paraneoptera</taxon>
        <taxon>Hemiptera</taxon>
        <taxon>Sternorrhyncha</taxon>
        <taxon>Aphidomorpha</taxon>
        <taxon>Aphidoidea</taxon>
        <taxon>Aphididae</taxon>
        <taxon>Aphidini</taxon>
        <taxon>Aphis</taxon>
        <taxon>Aphis</taxon>
    </lineage>
</organism>
<accession>A0A6G0VL30</accession>
<dbReference type="AlphaFoldDB" id="A0A6G0VL30"/>